<reference evidence="1 2" key="1">
    <citation type="journal article" date="2023" name="G3 (Bethesda)">
        <title>A chromosome-length genome assembly and annotation of blackberry (Rubus argutus, cv. 'Hillquist').</title>
        <authorList>
            <person name="Bruna T."/>
            <person name="Aryal R."/>
            <person name="Dudchenko O."/>
            <person name="Sargent D.J."/>
            <person name="Mead D."/>
            <person name="Buti M."/>
            <person name="Cavallini A."/>
            <person name="Hytonen T."/>
            <person name="Andres J."/>
            <person name="Pham M."/>
            <person name="Weisz D."/>
            <person name="Mascagni F."/>
            <person name="Usai G."/>
            <person name="Natali L."/>
            <person name="Bassil N."/>
            <person name="Fernandez G.E."/>
            <person name="Lomsadze A."/>
            <person name="Armour M."/>
            <person name="Olukolu B."/>
            <person name="Poorten T."/>
            <person name="Britton C."/>
            <person name="Davik J."/>
            <person name="Ashrafi H."/>
            <person name="Aiden E.L."/>
            <person name="Borodovsky M."/>
            <person name="Worthington M."/>
        </authorList>
    </citation>
    <scope>NUCLEOTIDE SEQUENCE [LARGE SCALE GENOMIC DNA]</scope>
    <source>
        <strain evidence="1">PI 553951</strain>
    </source>
</reference>
<organism evidence="1 2">
    <name type="scientific">Rubus argutus</name>
    <name type="common">Southern blackberry</name>
    <dbReference type="NCBI Taxonomy" id="59490"/>
    <lineage>
        <taxon>Eukaryota</taxon>
        <taxon>Viridiplantae</taxon>
        <taxon>Streptophyta</taxon>
        <taxon>Embryophyta</taxon>
        <taxon>Tracheophyta</taxon>
        <taxon>Spermatophyta</taxon>
        <taxon>Magnoliopsida</taxon>
        <taxon>eudicotyledons</taxon>
        <taxon>Gunneridae</taxon>
        <taxon>Pentapetalae</taxon>
        <taxon>rosids</taxon>
        <taxon>fabids</taxon>
        <taxon>Rosales</taxon>
        <taxon>Rosaceae</taxon>
        <taxon>Rosoideae</taxon>
        <taxon>Rosoideae incertae sedis</taxon>
        <taxon>Rubus</taxon>
    </lineage>
</organism>
<dbReference type="Proteomes" id="UP001457282">
    <property type="component" value="Unassembled WGS sequence"/>
</dbReference>
<dbReference type="EMBL" id="JBEDUW010000006">
    <property type="protein sequence ID" value="KAK9925072.1"/>
    <property type="molecule type" value="Genomic_DNA"/>
</dbReference>
<gene>
    <name evidence="1" type="ORF">M0R45_033413</name>
</gene>
<proteinExistence type="predicted"/>
<sequence length="87" mass="9928">MQLRTQKEEKEGYDLSLTLWNSVELVYYMITAGFEKLLTFIICASGGLRLGGPGAESEARSLIQLRELRKFKDLESIWLRAGWDTDA</sequence>
<evidence type="ECO:0000313" key="2">
    <source>
        <dbReference type="Proteomes" id="UP001457282"/>
    </source>
</evidence>
<protein>
    <submittedName>
        <fullName evidence="1">Uncharacterized protein</fullName>
    </submittedName>
</protein>
<evidence type="ECO:0000313" key="1">
    <source>
        <dbReference type="EMBL" id="KAK9925072.1"/>
    </source>
</evidence>
<dbReference type="AlphaFoldDB" id="A0AAW1WK67"/>
<comment type="caution">
    <text evidence="1">The sequence shown here is derived from an EMBL/GenBank/DDBJ whole genome shotgun (WGS) entry which is preliminary data.</text>
</comment>
<accession>A0AAW1WK67</accession>
<keyword evidence="2" id="KW-1185">Reference proteome</keyword>
<name>A0AAW1WK67_RUBAR</name>